<dbReference type="HOGENOM" id="CLU_1823845_0_0_5"/>
<dbReference type="KEGG" id="rpc:RPC_1979"/>
<dbReference type="EMBL" id="CP000301">
    <property type="protein sequence ID" value="ABD87536.1"/>
    <property type="molecule type" value="Genomic_DNA"/>
</dbReference>
<feature type="region of interest" description="Disordered" evidence="1">
    <location>
        <begin position="14"/>
        <end position="34"/>
    </location>
</feature>
<organism evidence="2">
    <name type="scientific">Rhodopseudomonas palustris (strain BisB18)</name>
    <dbReference type="NCBI Taxonomy" id="316056"/>
    <lineage>
        <taxon>Bacteria</taxon>
        <taxon>Pseudomonadati</taxon>
        <taxon>Pseudomonadota</taxon>
        <taxon>Alphaproteobacteria</taxon>
        <taxon>Hyphomicrobiales</taxon>
        <taxon>Nitrobacteraceae</taxon>
        <taxon>Rhodopseudomonas</taxon>
    </lineage>
</organism>
<protein>
    <submittedName>
        <fullName evidence="2">Uncharacterized protein</fullName>
    </submittedName>
</protein>
<dbReference type="AlphaFoldDB" id="Q217A0"/>
<reference evidence="2" key="1">
    <citation type="submission" date="2006-03" db="EMBL/GenBank/DDBJ databases">
        <title>Complete sequence of Rhodopseudomonas palustris BisB18.</title>
        <authorList>
            <consortium name="US DOE Joint Genome Institute"/>
            <person name="Copeland A."/>
            <person name="Lucas S."/>
            <person name="Lapidus A."/>
            <person name="Barry K."/>
            <person name="Detter J.C."/>
            <person name="Glavina del Rio T."/>
            <person name="Hammon N."/>
            <person name="Israni S."/>
            <person name="Dalin E."/>
            <person name="Tice H."/>
            <person name="Pitluck S."/>
            <person name="Chain P."/>
            <person name="Malfatti S."/>
            <person name="Shin M."/>
            <person name="Vergez L."/>
            <person name="Schmutz J."/>
            <person name="Larimer F."/>
            <person name="Land M."/>
            <person name="Hauser L."/>
            <person name="Pelletier D.A."/>
            <person name="Kyrpides N."/>
            <person name="Anderson I."/>
            <person name="Oda Y."/>
            <person name="Harwood C.S."/>
            <person name="Richardson P."/>
        </authorList>
    </citation>
    <scope>NUCLEOTIDE SEQUENCE [LARGE SCALE GENOMIC DNA]</scope>
    <source>
        <strain evidence="2">BisB18</strain>
    </source>
</reference>
<feature type="compositionally biased region" description="Polar residues" evidence="1">
    <location>
        <begin position="22"/>
        <end position="34"/>
    </location>
</feature>
<accession>Q217A0</accession>
<evidence type="ECO:0000256" key="1">
    <source>
        <dbReference type="SAM" id="MobiDB-lite"/>
    </source>
</evidence>
<name>Q217A0_RHOPB</name>
<sequence length="141" mass="15808">MDVVTAGIARRHNRRRQPHFADNTTPQHTLNSSKAQLDVSRIKVVRHAPQSCALTINLSYRLHVAPIAACNERKATISCHQALTRVERVLQSSDKSSNGGGRNAHGLSCWKANDQAQLRHRRLAVPGRTRLQFVFVLIDCR</sequence>
<proteinExistence type="predicted"/>
<dbReference type="STRING" id="316056.RPC_1979"/>
<gene>
    <name evidence="2" type="ordered locus">RPC_1979</name>
</gene>
<dbReference type="RefSeq" id="WP_011472439.1">
    <property type="nucleotide sequence ID" value="NC_007925.1"/>
</dbReference>
<evidence type="ECO:0000313" key="2">
    <source>
        <dbReference type="EMBL" id="ABD87536.1"/>
    </source>
</evidence>